<name>A0A101U0Y5_9ACTN</name>
<organism evidence="9 10">
    <name type="scientific">Streptomyces caeruleatus</name>
    <dbReference type="NCBI Taxonomy" id="661399"/>
    <lineage>
        <taxon>Bacteria</taxon>
        <taxon>Bacillati</taxon>
        <taxon>Actinomycetota</taxon>
        <taxon>Actinomycetes</taxon>
        <taxon>Kitasatosporales</taxon>
        <taxon>Streptomycetaceae</taxon>
        <taxon>Streptomyces</taxon>
    </lineage>
</organism>
<keyword evidence="4 7" id="KW-0812">Transmembrane</keyword>
<evidence type="ECO:0000313" key="9">
    <source>
        <dbReference type="EMBL" id="KUO01923.1"/>
    </source>
</evidence>
<evidence type="ECO:0000313" key="10">
    <source>
        <dbReference type="Proteomes" id="UP000053429"/>
    </source>
</evidence>
<dbReference type="InterPro" id="IPR032816">
    <property type="entry name" value="VTT_dom"/>
</dbReference>
<feature type="transmembrane region" description="Helical" evidence="7">
    <location>
        <begin position="149"/>
        <end position="173"/>
    </location>
</feature>
<dbReference type="AlphaFoldDB" id="A0A101U0Y5"/>
<keyword evidence="6 7" id="KW-0472">Membrane</keyword>
<keyword evidence="3" id="KW-1003">Cell membrane</keyword>
<evidence type="ECO:0000256" key="2">
    <source>
        <dbReference type="ARBA" id="ARBA00010792"/>
    </source>
</evidence>
<reference evidence="9 10" key="1">
    <citation type="submission" date="2015-10" db="EMBL/GenBank/DDBJ databases">
        <title>Draft genome sequence of Streptomyces caeruleatus NRRL B-24802, type strain for the species Streptomyces caeruleatus.</title>
        <authorList>
            <person name="Ruckert C."/>
            <person name="Winkler A."/>
            <person name="Kalinowski J."/>
            <person name="Kampfer P."/>
            <person name="Glaeser S."/>
        </authorList>
    </citation>
    <scope>NUCLEOTIDE SEQUENCE [LARGE SCALE GENOMIC DNA]</scope>
    <source>
        <strain evidence="9 10">NRRL B-24802</strain>
    </source>
</reference>
<evidence type="ECO:0000256" key="7">
    <source>
        <dbReference type="SAM" id="Phobius"/>
    </source>
</evidence>
<feature type="transmembrane region" description="Helical" evidence="7">
    <location>
        <begin position="185"/>
        <end position="207"/>
    </location>
</feature>
<dbReference type="Proteomes" id="UP000053429">
    <property type="component" value="Unassembled WGS sequence"/>
</dbReference>
<sequence>MIIAAAADAPVGGVAGWAADLMERLGGPGAGLAIALENLFPPLPSEVILPLAGFTASQGRMDVVGAVAWTTAGSVAGALALYLLGALFGRERLIAVAARLPLVKVADVERTEAWFLRHGTKAVFFGRFVPIFRSLISIPAGVERMRLPLFLALTAAGSLIWNTAFVAAGYALGARWHEVTDLVGLYSKVILAAVVVAVLVLVAARLLRAGRGTRRRTARRSEEDVRL</sequence>
<evidence type="ECO:0000256" key="6">
    <source>
        <dbReference type="ARBA" id="ARBA00023136"/>
    </source>
</evidence>
<feature type="domain" description="VTT" evidence="8">
    <location>
        <begin position="43"/>
        <end position="170"/>
    </location>
</feature>
<dbReference type="GO" id="GO:0005886">
    <property type="term" value="C:plasma membrane"/>
    <property type="evidence" value="ECO:0007669"/>
    <property type="project" value="UniProtKB-SubCell"/>
</dbReference>
<dbReference type="STRING" id="661399.AQJ67_22245"/>
<evidence type="ECO:0000256" key="1">
    <source>
        <dbReference type="ARBA" id="ARBA00004651"/>
    </source>
</evidence>
<evidence type="ECO:0000256" key="4">
    <source>
        <dbReference type="ARBA" id="ARBA00022692"/>
    </source>
</evidence>
<keyword evidence="5 7" id="KW-1133">Transmembrane helix</keyword>
<dbReference type="EMBL" id="LMWY01000025">
    <property type="protein sequence ID" value="KUO01923.1"/>
    <property type="molecule type" value="Genomic_DNA"/>
</dbReference>
<evidence type="ECO:0000256" key="5">
    <source>
        <dbReference type="ARBA" id="ARBA00022989"/>
    </source>
</evidence>
<accession>A0A101U0Y5</accession>
<dbReference type="PANTHER" id="PTHR42709:SF6">
    <property type="entry name" value="UNDECAPRENYL PHOSPHATE TRANSPORTER A"/>
    <property type="match status" value="1"/>
</dbReference>
<protein>
    <recommendedName>
        <fullName evidence="8">VTT domain-containing protein</fullName>
    </recommendedName>
</protein>
<comment type="subcellular location">
    <subcellularLocation>
        <location evidence="1">Cell membrane</location>
        <topology evidence="1">Multi-pass membrane protein</topology>
    </subcellularLocation>
</comment>
<evidence type="ECO:0000256" key="3">
    <source>
        <dbReference type="ARBA" id="ARBA00022475"/>
    </source>
</evidence>
<comment type="caution">
    <text evidence="9">The sequence shown here is derived from an EMBL/GenBank/DDBJ whole genome shotgun (WGS) entry which is preliminary data.</text>
</comment>
<gene>
    <name evidence="9" type="ORF">AQJ67_22245</name>
</gene>
<feature type="transmembrane region" description="Helical" evidence="7">
    <location>
        <begin position="66"/>
        <end position="89"/>
    </location>
</feature>
<comment type="similarity">
    <text evidence="2">Belongs to the DedA family.</text>
</comment>
<dbReference type="RefSeq" id="WP_062720810.1">
    <property type="nucleotide sequence ID" value="NZ_KQ948930.1"/>
</dbReference>
<evidence type="ECO:0000259" key="8">
    <source>
        <dbReference type="Pfam" id="PF09335"/>
    </source>
</evidence>
<dbReference type="Pfam" id="PF09335">
    <property type="entry name" value="VTT_dom"/>
    <property type="match status" value="1"/>
</dbReference>
<keyword evidence="10" id="KW-1185">Reference proteome</keyword>
<dbReference type="PANTHER" id="PTHR42709">
    <property type="entry name" value="ALKALINE PHOSPHATASE LIKE PROTEIN"/>
    <property type="match status" value="1"/>
</dbReference>
<dbReference type="InterPro" id="IPR051311">
    <property type="entry name" value="DedA_domain"/>
</dbReference>
<proteinExistence type="inferred from homology"/>